<dbReference type="EMBL" id="JAGTJS010000010">
    <property type="protein sequence ID" value="KAH7254565.1"/>
    <property type="molecule type" value="Genomic_DNA"/>
</dbReference>
<sequence>MCKADNVFRAEDATLSRILERLDRIEKQPSAARGLSSDSSPSSEGGACDQPPEEITGYPSTPSPDFGPRADATYSSNNEAFVSEDTEVSNVVPPTPWISNSLNDPDPSEEDAWKHMGNTSILEMAIKQVQARRKAGARSAYRIATEGVSIPPELARTWMQNYFAHMSAELFLTLVDRRLLEMMPDLVTMRHVHLDACMLLIYYAILWQGCFLPGKRSFVGPDRKYARQLYLCCLRIIPSWQRESGGSVTDLVAALYMMRTAAESFDFETALEMHNLACEYAEGLQMHNLDRDSHSSPDKSPSTDDDRKGMWELIQMDLFYRLIYNKPAAFSSSIQDWRVNLPWLSVDSPPDNNAPVPTMTFILRSRLALILASFFQLLDDEEDRVDTVEAVEPLCQQIEDVFQDWKLHEWIQALRNDHVYTWILVDLALAGYTSILFMLRKAMDIDLSSPGNPSSAQLIPLTETALRASRRILELVYHMLHEVKQPGLETLSLVLGTFRAHLAYSFVANYIISSPNPRALMSDFELLERVASCVETVAKEERDFIPLARALVYVHTNVKKRRLR</sequence>
<dbReference type="AlphaFoldDB" id="A0A9P9KER3"/>
<protein>
    <recommendedName>
        <fullName evidence="4">Transcription factor domain-containing protein</fullName>
    </recommendedName>
</protein>
<keyword evidence="3" id="KW-1185">Reference proteome</keyword>
<evidence type="ECO:0000256" key="1">
    <source>
        <dbReference type="SAM" id="MobiDB-lite"/>
    </source>
</evidence>
<name>A0A9P9KER3_FUSSL</name>
<gene>
    <name evidence="2" type="ORF">B0J15DRAFT_396864</name>
</gene>
<evidence type="ECO:0000313" key="3">
    <source>
        <dbReference type="Proteomes" id="UP000736672"/>
    </source>
</evidence>
<feature type="compositionally biased region" description="Low complexity" evidence="1">
    <location>
        <begin position="30"/>
        <end position="47"/>
    </location>
</feature>
<dbReference type="Proteomes" id="UP000736672">
    <property type="component" value="Unassembled WGS sequence"/>
</dbReference>
<reference evidence="2" key="1">
    <citation type="journal article" date="2021" name="Nat. Commun.">
        <title>Genetic determinants of endophytism in the Arabidopsis root mycobiome.</title>
        <authorList>
            <person name="Mesny F."/>
            <person name="Miyauchi S."/>
            <person name="Thiergart T."/>
            <person name="Pickel B."/>
            <person name="Atanasova L."/>
            <person name="Karlsson M."/>
            <person name="Huettel B."/>
            <person name="Barry K.W."/>
            <person name="Haridas S."/>
            <person name="Chen C."/>
            <person name="Bauer D."/>
            <person name="Andreopoulos W."/>
            <person name="Pangilinan J."/>
            <person name="LaButti K."/>
            <person name="Riley R."/>
            <person name="Lipzen A."/>
            <person name="Clum A."/>
            <person name="Drula E."/>
            <person name="Henrissat B."/>
            <person name="Kohler A."/>
            <person name="Grigoriev I.V."/>
            <person name="Martin F.M."/>
            <person name="Hacquard S."/>
        </authorList>
    </citation>
    <scope>NUCLEOTIDE SEQUENCE</scope>
    <source>
        <strain evidence="2">FSSC 5 MPI-SDFR-AT-0091</strain>
    </source>
</reference>
<organism evidence="2 3">
    <name type="scientific">Fusarium solani</name>
    <name type="common">Filamentous fungus</name>
    <dbReference type="NCBI Taxonomy" id="169388"/>
    <lineage>
        <taxon>Eukaryota</taxon>
        <taxon>Fungi</taxon>
        <taxon>Dikarya</taxon>
        <taxon>Ascomycota</taxon>
        <taxon>Pezizomycotina</taxon>
        <taxon>Sordariomycetes</taxon>
        <taxon>Hypocreomycetidae</taxon>
        <taxon>Hypocreales</taxon>
        <taxon>Nectriaceae</taxon>
        <taxon>Fusarium</taxon>
        <taxon>Fusarium solani species complex</taxon>
    </lineage>
</organism>
<accession>A0A9P9KER3</accession>
<evidence type="ECO:0008006" key="4">
    <source>
        <dbReference type="Google" id="ProtNLM"/>
    </source>
</evidence>
<proteinExistence type="predicted"/>
<evidence type="ECO:0000313" key="2">
    <source>
        <dbReference type="EMBL" id="KAH7254565.1"/>
    </source>
</evidence>
<dbReference type="OrthoDB" id="39175at2759"/>
<comment type="caution">
    <text evidence="2">The sequence shown here is derived from an EMBL/GenBank/DDBJ whole genome shotgun (WGS) entry which is preliminary data.</text>
</comment>
<feature type="region of interest" description="Disordered" evidence="1">
    <location>
        <begin position="24"/>
        <end position="109"/>
    </location>
</feature>
<dbReference type="CDD" id="cd12148">
    <property type="entry name" value="fungal_TF_MHR"/>
    <property type="match status" value="1"/>
</dbReference>